<evidence type="ECO:0000259" key="2">
    <source>
        <dbReference type="Pfam" id="PF05699"/>
    </source>
</evidence>
<dbReference type="InterPro" id="IPR007021">
    <property type="entry name" value="DUF659"/>
</dbReference>
<dbReference type="EMBL" id="NBSK02000006">
    <property type="protein sequence ID" value="KAJ0200836.1"/>
    <property type="molecule type" value="Genomic_DNA"/>
</dbReference>
<proteinExistence type="predicted"/>
<comment type="caution">
    <text evidence="3">The sequence shown here is derived from an EMBL/GenBank/DDBJ whole genome shotgun (WGS) entry which is preliminary data.</text>
</comment>
<evidence type="ECO:0000313" key="4">
    <source>
        <dbReference type="Proteomes" id="UP000235145"/>
    </source>
</evidence>
<feature type="domain" description="HAT C-terminal dimerisation" evidence="2">
    <location>
        <begin position="328"/>
        <end position="396"/>
    </location>
</feature>
<accession>A0A9R1V709</accession>
<evidence type="ECO:0008006" key="5">
    <source>
        <dbReference type="Google" id="ProtNLM"/>
    </source>
</evidence>
<keyword evidence="4" id="KW-1185">Reference proteome</keyword>
<dbReference type="InterPro" id="IPR008906">
    <property type="entry name" value="HATC_C_dom"/>
</dbReference>
<evidence type="ECO:0000259" key="1">
    <source>
        <dbReference type="Pfam" id="PF04937"/>
    </source>
</evidence>
<dbReference type="GO" id="GO:0046983">
    <property type="term" value="F:protein dimerization activity"/>
    <property type="evidence" value="ECO:0007669"/>
    <property type="project" value="InterPro"/>
</dbReference>
<evidence type="ECO:0000313" key="3">
    <source>
        <dbReference type="EMBL" id="KAJ0200836.1"/>
    </source>
</evidence>
<dbReference type="Pfam" id="PF05699">
    <property type="entry name" value="Dimer_Tnp_hAT"/>
    <property type="match status" value="1"/>
</dbReference>
<gene>
    <name evidence="3" type="ORF">LSAT_V11C600315340</name>
</gene>
<dbReference type="Pfam" id="PF04937">
    <property type="entry name" value="DUF659"/>
    <property type="match status" value="1"/>
</dbReference>
<reference evidence="3 4" key="1">
    <citation type="journal article" date="2017" name="Nat. Commun.">
        <title>Genome assembly with in vitro proximity ligation data and whole-genome triplication in lettuce.</title>
        <authorList>
            <person name="Reyes-Chin-Wo S."/>
            <person name="Wang Z."/>
            <person name="Yang X."/>
            <person name="Kozik A."/>
            <person name="Arikit S."/>
            <person name="Song C."/>
            <person name="Xia L."/>
            <person name="Froenicke L."/>
            <person name="Lavelle D.O."/>
            <person name="Truco M.J."/>
            <person name="Xia R."/>
            <person name="Zhu S."/>
            <person name="Xu C."/>
            <person name="Xu H."/>
            <person name="Xu X."/>
            <person name="Cox K."/>
            <person name="Korf I."/>
            <person name="Meyers B.C."/>
            <person name="Michelmore R.W."/>
        </authorList>
    </citation>
    <scope>NUCLEOTIDE SEQUENCE [LARGE SCALE GENOMIC DNA]</scope>
    <source>
        <strain evidence="4">cv. Salinas</strain>
        <tissue evidence="3">Seedlings</tissue>
    </source>
</reference>
<feature type="domain" description="DUF659" evidence="1">
    <location>
        <begin position="33"/>
        <end position="80"/>
    </location>
</feature>
<name>A0A9R1V709_LACSA</name>
<protein>
    <recommendedName>
        <fullName evidence="5">DUF659 domain-containing protein</fullName>
    </recommendedName>
</protein>
<dbReference type="InterPro" id="IPR012337">
    <property type="entry name" value="RNaseH-like_sf"/>
</dbReference>
<dbReference type="PANTHER" id="PTHR32166:SF81">
    <property type="entry name" value="OS06G0658400 PROTEIN"/>
    <property type="match status" value="1"/>
</dbReference>
<sequence length="430" mass="49376">MSGNSDVTHRPLINVIATNSRGAMFMYAEDFSGPRNVLQVVTDNATNCKAAGKEVEKVHKQIFWSPCCVHTLNLIFKDLAVDCFWLMDTYRKGKIVVNYFLNHTHALAIFRDNLQLELLKVAKTRFASHYILLKRLWDCRESLATTIRMAKNIDENTRQSGLLVADTIKNEDFWDDVESVLAVTKPIYLMVKFCDGKGSMMGEIYEKMDNMLGEIKDVMMNHCYAEYYPRVEKIILARWEKMTIPLHCLGFALSPRFYDKNYLEEMAAPGGVHRKAPNLDKEVMVGVMESFKRIAESGEEEHLLREQFPTFHMKKGLYALVAAYMDAVTMDAIDWWSSYGSETPKLAVIAKKVLSQPISSSSAERNWSTYSYIHNVKRNRLNSKRADKLVFIHSNIRLQSRFSESYASGAHKKWDVNPESTNLEQSSTRL</sequence>
<dbReference type="SUPFAM" id="SSF53098">
    <property type="entry name" value="Ribonuclease H-like"/>
    <property type="match status" value="1"/>
</dbReference>
<dbReference type="Proteomes" id="UP000235145">
    <property type="component" value="Unassembled WGS sequence"/>
</dbReference>
<dbReference type="AlphaFoldDB" id="A0A9R1V709"/>
<organism evidence="3 4">
    <name type="scientific">Lactuca sativa</name>
    <name type="common">Garden lettuce</name>
    <dbReference type="NCBI Taxonomy" id="4236"/>
    <lineage>
        <taxon>Eukaryota</taxon>
        <taxon>Viridiplantae</taxon>
        <taxon>Streptophyta</taxon>
        <taxon>Embryophyta</taxon>
        <taxon>Tracheophyta</taxon>
        <taxon>Spermatophyta</taxon>
        <taxon>Magnoliopsida</taxon>
        <taxon>eudicotyledons</taxon>
        <taxon>Gunneridae</taxon>
        <taxon>Pentapetalae</taxon>
        <taxon>asterids</taxon>
        <taxon>campanulids</taxon>
        <taxon>Asterales</taxon>
        <taxon>Asteraceae</taxon>
        <taxon>Cichorioideae</taxon>
        <taxon>Cichorieae</taxon>
        <taxon>Lactucinae</taxon>
        <taxon>Lactuca</taxon>
    </lineage>
</organism>
<dbReference type="PANTHER" id="PTHR32166">
    <property type="entry name" value="OSJNBA0013A04.12 PROTEIN"/>
    <property type="match status" value="1"/>
</dbReference>